<protein>
    <recommendedName>
        <fullName evidence="3">Glutathione S-transferase</fullName>
    </recommendedName>
</protein>
<name>A0A0H2XXW8_BURO1</name>
<dbReference type="AlphaFoldDB" id="A0A0H2XXW8"/>
<feature type="transmembrane region" description="Helical" evidence="1">
    <location>
        <begin position="18"/>
        <end position="39"/>
    </location>
</feature>
<evidence type="ECO:0008006" key="3">
    <source>
        <dbReference type="Google" id="ProtNLM"/>
    </source>
</evidence>
<dbReference type="Gene3D" id="3.40.30.10">
    <property type="entry name" value="Glutaredoxin"/>
    <property type="match status" value="1"/>
</dbReference>
<sequence length="40" mass="4617">MQTGNLRLYADAQYTSPYAMSVFVALEVAMLHKIWLACYF</sequence>
<evidence type="ECO:0000313" key="2">
    <source>
        <dbReference type="EMBL" id="ABF79498.1"/>
    </source>
</evidence>
<dbReference type="EMBL" id="CP000379">
    <property type="protein sequence ID" value="ABF79498.1"/>
    <property type="molecule type" value="Genomic_DNA"/>
</dbReference>
<dbReference type="HOGENOM" id="CLU_3286087_0_0_4"/>
<accession>A0A0H2XXW8</accession>
<organism evidence="2">
    <name type="scientific">Burkholderia orbicola (strain AU 1054)</name>
    <dbReference type="NCBI Taxonomy" id="331271"/>
    <lineage>
        <taxon>Bacteria</taxon>
        <taxon>Pseudomonadati</taxon>
        <taxon>Pseudomonadota</taxon>
        <taxon>Betaproteobacteria</taxon>
        <taxon>Burkholderiales</taxon>
        <taxon>Burkholderiaceae</taxon>
        <taxon>Burkholderia</taxon>
        <taxon>Burkholderia cepacia complex</taxon>
        <taxon>Burkholderia orbicola</taxon>
    </lineage>
</organism>
<reference evidence="2" key="1">
    <citation type="submission" date="2006-05" db="EMBL/GenBank/DDBJ databases">
        <title>Complete sequence of chromosome 2 of Burkholderia cenocepacia AU 1054.</title>
        <authorList>
            <consortium name="US DOE Joint Genome Institute"/>
            <person name="Copeland A."/>
            <person name="Lucas S."/>
            <person name="Lapidus A."/>
            <person name="Barry K."/>
            <person name="Detter J.C."/>
            <person name="Glavina del Rio T."/>
            <person name="Hammon N."/>
            <person name="Israni S."/>
            <person name="Dalin E."/>
            <person name="Tice H."/>
            <person name="Pitluck S."/>
            <person name="Chain P."/>
            <person name="Malfatti S."/>
            <person name="Shin M."/>
            <person name="Vergez L."/>
            <person name="Schmutz J."/>
            <person name="Larimer F."/>
            <person name="Land M."/>
            <person name="Hauser L."/>
            <person name="Kyrpides N."/>
            <person name="Lykidis A."/>
            <person name="LiPuma J.J."/>
            <person name="Konstantinidis K."/>
            <person name="Tiedje J.M."/>
            <person name="Richardson P."/>
        </authorList>
    </citation>
    <scope>NUCLEOTIDE SEQUENCE [LARGE SCALE GENOMIC DNA]</scope>
    <source>
        <strain evidence="2">AU 1054</strain>
    </source>
</reference>
<keyword evidence="1" id="KW-0812">Transmembrane</keyword>
<keyword evidence="1" id="KW-1133">Transmembrane helix</keyword>
<evidence type="ECO:0000256" key="1">
    <source>
        <dbReference type="SAM" id="Phobius"/>
    </source>
</evidence>
<gene>
    <name evidence="2" type="ordered locus">Bcen_4618</name>
</gene>
<proteinExistence type="predicted"/>
<keyword evidence="1" id="KW-0472">Membrane</keyword>